<evidence type="ECO:0000313" key="1">
    <source>
        <dbReference type="EMBL" id="KDN69473.1"/>
    </source>
</evidence>
<reference evidence="2" key="1">
    <citation type="journal article" date="2014" name="Genome Announc.">
        <title>Draft genome sequence of Colletotrichum sublineola, a destructive pathogen of cultivated sorghum.</title>
        <authorList>
            <person name="Baroncelli R."/>
            <person name="Sanz-Martin J.M."/>
            <person name="Rech G.E."/>
            <person name="Sukno S.A."/>
            <person name="Thon M.R."/>
        </authorList>
    </citation>
    <scope>NUCLEOTIDE SEQUENCE [LARGE SCALE GENOMIC DNA]</scope>
    <source>
        <strain evidence="2">TX430BB</strain>
    </source>
</reference>
<keyword evidence="2" id="KW-1185">Reference proteome</keyword>
<dbReference type="SUPFAM" id="SSF52047">
    <property type="entry name" value="RNI-like"/>
    <property type="match status" value="1"/>
</dbReference>
<dbReference type="EMBL" id="JMSE01000511">
    <property type="protein sequence ID" value="KDN69473.1"/>
    <property type="molecule type" value="Genomic_DNA"/>
</dbReference>
<accession>A0A066XJU2</accession>
<dbReference type="eggNOG" id="ENOG502T4V2">
    <property type="taxonomic scope" value="Eukaryota"/>
</dbReference>
<dbReference type="AlphaFoldDB" id="A0A066XJU2"/>
<protein>
    <recommendedName>
        <fullName evidence="3">F-box domain-containing protein</fullName>
    </recommendedName>
</protein>
<proteinExistence type="predicted"/>
<dbReference type="Proteomes" id="UP000027238">
    <property type="component" value="Unassembled WGS sequence"/>
</dbReference>
<sequence length="439" mass="50467">MVTIPSTFASSETILKPSLSAMPAEILIEIAGWVAKEGFILDETRSELQYTTNSGELRRYRPWGCYGHIIKPKETYNKFARYRKTSILSLSLTCARLSQACEVVLYRNPIVYDNNGRHLYEFLNNITREECKHLQRYVAHLSVICGLGGTEWESTPAIYHTLGSGTLQLPALRSLYIVDEKWEDRISPWYKLLPMLPALEELTLKGFYEVDRGFPMLPRVKSACFYDCRPTRSTSALRGLLEKLPSLRQFANFWSFSRIEPGAFEPVRDTLESLAWRKSSRYIDDTISGPCITYLRRLRHLKACMIDQRFLDDVWAFPLWGGKALAGMESLETVEVFGPGYGLYIELANRSQLFMALRNILATFASAKSEGWLKSLRVVDLRSLEGWRFDAAEWRMMRTEFINDAMKEYKKLEIELLLPEMAGVAWDKTGRGGEGRKKH</sequence>
<comment type="caution">
    <text evidence="1">The sequence shown here is derived from an EMBL/GenBank/DDBJ whole genome shotgun (WGS) entry which is preliminary data.</text>
</comment>
<gene>
    <name evidence="1" type="ORF">CSUB01_11278</name>
</gene>
<organism evidence="1 2">
    <name type="scientific">Colletotrichum sublineola</name>
    <name type="common">Sorghum anthracnose fungus</name>
    <dbReference type="NCBI Taxonomy" id="1173701"/>
    <lineage>
        <taxon>Eukaryota</taxon>
        <taxon>Fungi</taxon>
        <taxon>Dikarya</taxon>
        <taxon>Ascomycota</taxon>
        <taxon>Pezizomycotina</taxon>
        <taxon>Sordariomycetes</taxon>
        <taxon>Hypocreomycetidae</taxon>
        <taxon>Glomerellales</taxon>
        <taxon>Glomerellaceae</taxon>
        <taxon>Colletotrichum</taxon>
        <taxon>Colletotrichum graminicola species complex</taxon>
    </lineage>
</organism>
<dbReference type="OMA" id="YMECELP"/>
<evidence type="ECO:0008006" key="3">
    <source>
        <dbReference type="Google" id="ProtNLM"/>
    </source>
</evidence>
<dbReference type="OrthoDB" id="4851355at2759"/>
<name>A0A066XJU2_COLSU</name>
<evidence type="ECO:0000313" key="2">
    <source>
        <dbReference type="Proteomes" id="UP000027238"/>
    </source>
</evidence>
<dbReference type="HOGENOM" id="CLU_662233_0_0_1"/>